<dbReference type="GO" id="GO:0006508">
    <property type="term" value="P:proteolysis"/>
    <property type="evidence" value="ECO:0007669"/>
    <property type="project" value="UniProtKB-KW"/>
</dbReference>
<evidence type="ECO:0000256" key="6">
    <source>
        <dbReference type="ARBA" id="ARBA00022692"/>
    </source>
</evidence>
<keyword evidence="7" id="KW-0479">Metal-binding</keyword>
<keyword evidence="14 16" id="KW-0472">Membrane</keyword>
<feature type="transmembrane region" description="Helical" evidence="16">
    <location>
        <begin position="104"/>
        <end position="129"/>
    </location>
</feature>
<feature type="domain" description="Peptidase M50" evidence="18">
    <location>
        <begin position="57"/>
        <end position="126"/>
    </location>
</feature>
<dbReference type="PANTHER" id="PTHR39188">
    <property type="entry name" value="MEMBRANE-ASSOCIATED ZINC METALLOPROTEASE M50B"/>
    <property type="match status" value="1"/>
</dbReference>
<comment type="subcellular location">
    <subcellularLocation>
        <location evidence="2">Cell membrane</location>
        <topology evidence="2">Multi-pass membrane protein</topology>
    </subcellularLocation>
</comment>
<evidence type="ECO:0000256" key="5">
    <source>
        <dbReference type="ARBA" id="ARBA00022670"/>
    </source>
</evidence>
<dbReference type="Pfam" id="PF02163">
    <property type="entry name" value="Peptidase_M50"/>
    <property type="match status" value="2"/>
</dbReference>
<dbReference type="InterPro" id="IPR008915">
    <property type="entry name" value="Peptidase_M50"/>
</dbReference>
<keyword evidence="9" id="KW-0378">Hydrolase</keyword>
<evidence type="ECO:0000256" key="1">
    <source>
        <dbReference type="ARBA" id="ARBA00001947"/>
    </source>
</evidence>
<evidence type="ECO:0000313" key="20">
    <source>
        <dbReference type="Proteomes" id="UP001589710"/>
    </source>
</evidence>
<evidence type="ECO:0000256" key="11">
    <source>
        <dbReference type="ARBA" id="ARBA00022989"/>
    </source>
</evidence>
<feature type="domain" description="CBS" evidence="17">
    <location>
        <begin position="318"/>
        <end position="363"/>
    </location>
</feature>
<evidence type="ECO:0000256" key="13">
    <source>
        <dbReference type="ARBA" id="ARBA00023122"/>
    </source>
</evidence>
<feature type="transmembrane region" description="Helical" evidence="16">
    <location>
        <begin position="135"/>
        <end position="158"/>
    </location>
</feature>
<feature type="transmembrane region" description="Helical" evidence="16">
    <location>
        <begin position="47"/>
        <end position="67"/>
    </location>
</feature>
<dbReference type="EMBL" id="JBHMCG010000082">
    <property type="protein sequence ID" value="MFB9574248.1"/>
    <property type="molecule type" value="Genomic_DNA"/>
</dbReference>
<feature type="domain" description="Peptidase M50" evidence="18">
    <location>
        <begin position="141"/>
        <end position="187"/>
    </location>
</feature>
<evidence type="ECO:0000256" key="7">
    <source>
        <dbReference type="ARBA" id="ARBA00022723"/>
    </source>
</evidence>
<dbReference type="SUPFAM" id="SSF54631">
    <property type="entry name" value="CBS-domain pair"/>
    <property type="match status" value="1"/>
</dbReference>
<comment type="similarity">
    <text evidence="3">Belongs to the peptidase M50B family.</text>
</comment>
<evidence type="ECO:0000256" key="2">
    <source>
        <dbReference type="ARBA" id="ARBA00004651"/>
    </source>
</evidence>
<keyword evidence="12" id="KW-0482">Metalloprotease</keyword>
<keyword evidence="5 19" id="KW-0645">Protease</keyword>
<dbReference type="GO" id="GO:0008233">
    <property type="term" value="F:peptidase activity"/>
    <property type="evidence" value="ECO:0007669"/>
    <property type="project" value="UniProtKB-KW"/>
</dbReference>
<accession>A0ABV5R8R7</accession>
<keyword evidence="8" id="KW-0677">Repeat</keyword>
<keyword evidence="20" id="KW-1185">Reference proteome</keyword>
<evidence type="ECO:0000313" key="19">
    <source>
        <dbReference type="EMBL" id="MFB9574248.1"/>
    </source>
</evidence>
<proteinExistence type="inferred from homology"/>
<dbReference type="PANTHER" id="PTHR39188:SF3">
    <property type="entry name" value="STAGE IV SPORULATION PROTEIN FB"/>
    <property type="match status" value="1"/>
</dbReference>
<dbReference type="RefSeq" id="WP_345510946.1">
    <property type="nucleotide sequence ID" value="NZ_BAAAXD010000009.1"/>
</dbReference>
<feature type="transmembrane region" description="Helical" evidence="16">
    <location>
        <begin position="186"/>
        <end position="206"/>
    </location>
</feature>
<dbReference type="Proteomes" id="UP001589710">
    <property type="component" value="Unassembled WGS sequence"/>
</dbReference>
<protein>
    <submittedName>
        <fullName evidence="19">Site-2 protease family protein</fullName>
    </submittedName>
</protein>
<keyword evidence="6 16" id="KW-0812">Transmembrane</keyword>
<feature type="transmembrane region" description="Helical" evidence="16">
    <location>
        <begin position="21"/>
        <end position="41"/>
    </location>
</feature>
<reference evidence="19 20" key="1">
    <citation type="submission" date="2024-09" db="EMBL/GenBank/DDBJ databases">
        <authorList>
            <person name="Sun Q."/>
            <person name="Mori K."/>
        </authorList>
    </citation>
    <scope>NUCLEOTIDE SEQUENCE [LARGE SCALE GENOMIC DNA]</scope>
    <source>
        <strain evidence="19 20">JCM 3331</strain>
    </source>
</reference>
<keyword evidence="11 16" id="KW-1133">Transmembrane helix</keyword>
<evidence type="ECO:0000256" key="14">
    <source>
        <dbReference type="ARBA" id="ARBA00023136"/>
    </source>
</evidence>
<evidence type="ECO:0000259" key="18">
    <source>
        <dbReference type="Pfam" id="PF02163"/>
    </source>
</evidence>
<evidence type="ECO:0000259" key="17">
    <source>
        <dbReference type="Pfam" id="PF00571"/>
    </source>
</evidence>
<keyword evidence="10" id="KW-0862">Zinc</keyword>
<name>A0ABV5R8R7_9ACTN</name>
<evidence type="ECO:0000256" key="3">
    <source>
        <dbReference type="ARBA" id="ARBA00007931"/>
    </source>
</evidence>
<dbReference type="Gene3D" id="3.10.580.10">
    <property type="entry name" value="CBS-domain"/>
    <property type="match status" value="1"/>
</dbReference>
<comment type="cofactor">
    <cofactor evidence="1">
        <name>Zn(2+)</name>
        <dbReference type="ChEBI" id="CHEBI:29105"/>
    </cofactor>
</comment>
<evidence type="ECO:0000256" key="16">
    <source>
        <dbReference type="SAM" id="Phobius"/>
    </source>
</evidence>
<dbReference type="InterPro" id="IPR000644">
    <property type="entry name" value="CBS_dom"/>
</dbReference>
<dbReference type="Pfam" id="PF00571">
    <property type="entry name" value="CBS"/>
    <property type="match status" value="1"/>
</dbReference>
<evidence type="ECO:0000256" key="10">
    <source>
        <dbReference type="ARBA" id="ARBA00022833"/>
    </source>
</evidence>
<sequence length="437" mass="46635">MKGSIRIGSVRGLELRAHWSVPLIMLLFAYGLGSRTLPAYAPGLAPVVYAVAGVIGALLLLVSLVAHEVAHALTARRSAIPVRDITLWALGGMTRMQRPETARAALAVAVSGPLTSLVLGGAALGAAAGVGAGGWRIPAVVLAWLGGTNLLLGVFNLLPAAPLDGGRVLQAALWWCTGDEDRARRVAGRSGQVIGTGLAVVGWLAFVRGVPGGLWLMVIGWFVALTAAAERRWAELRATLRGIRVREAMTSPAATGPDWLTVDRFLSDVAPQSSHTVLPLVDFEGRPSGVIRLRHLGALPSQQRETLRIREVATPLSQCTLATPDELLTEVLDRLGSGGGLPILVTDNARLDGIVTAHDIHRVAQRHRTGPDDATPTPDERLPARPAASGPAKKRIRSRTPSGSKATGRRRLRLWRRALDAHSSWTWCSRWERTDCS</sequence>
<evidence type="ECO:0000256" key="9">
    <source>
        <dbReference type="ARBA" id="ARBA00022801"/>
    </source>
</evidence>
<keyword evidence="13" id="KW-0129">CBS domain</keyword>
<evidence type="ECO:0000256" key="15">
    <source>
        <dbReference type="SAM" id="MobiDB-lite"/>
    </source>
</evidence>
<comment type="caution">
    <text evidence="19">The sequence shown here is derived from an EMBL/GenBank/DDBJ whole genome shotgun (WGS) entry which is preliminary data.</text>
</comment>
<dbReference type="InterPro" id="IPR046342">
    <property type="entry name" value="CBS_dom_sf"/>
</dbReference>
<dbReference type="CDD" id="cd06164">
    <property type="entry name" value="S2P-M50_SpoIVFB_CBS"/>
    <property type="match status" value="1"/>
</dbReference>
<evidence type="ECO:0000256" key="8">
    <source>
        <dbReference type="ARBA" id="ARBA00022737"/>
    </source>
</evidence>
<evidence type="ECO:0000256" key="4">
    <source>
        <dbReference type="ARBA" id="ARBA00022475"/>
    </source>
</evidence>
<dbReference type="PIRSF" id="PIRSF006404">
    <property type="entry name" value="UCP006404_Pept_M50_CBS"/>
    <property type="match status" value="1"/>
</dbReference>
<evidence type="ECO:0000256" key="12">
    <source>
        <dbReference type="ARBA" id="ARBA00023049"/>
    </source>
</evidence>
<feature type="region of interest" description="Disordered" evidence="15">
    <location>
        <begin position="363"/>
        <end position="409"/>
    </location>
</feature>
<organism evidence="19 20">
    <name type="scientific">Streptomyces yanii</name>
    <dbReference type="NCBI Taxonomy" id="78510"/>
    <lineage>
        <taxon>Bacteria</taxon>
        <taxon>Bacillati</taxon>
        <taxon>Actinomycetota</taxon>
        <taxon>Actinomycetes</taxon>
        <taxon>Kitasatosporales</taxon>
        <taxon>Streptomycetaceae</taxon>
        <taxon>Streptomyces</taxon>
    </lineage>
</organism>
<dbReference type="InterPro" id="IPR016483">
    <property type="entry name" value="UCP006404_Pept_M50_CBS"/>
</dbReference>
<gene>
    <name evidence="19" type="ORF">ACFFTL_18545</name>
</gene>
<keyword evidence="4" id="KW-1003">Cell membrane</keyword>